<feature type="chain" id="PRO_5045364457" evidence="1">
    <location>
        <begin position="24"/>
        <end position="374"/>
    </location>
</feature>
<dbReference type="PROSITE" id="PS51677">
    <property type="entry name" value="NODB"/>
    <property type="match status" value="1"/>
</dbReference>
<dbReference type="CDD" id="cd10918">
    <property type="entry name" value="CE4_NodB_like_5s_6s"/>
    <property type="match status" value="1"/>
</dbReference>
<evidence type="ECO:0000313" key="3">
    <source>
        <dbReference type="EMBL" id="MBU5490417.1"/>
    </source>
</evidence>
<evidence type="ECO:0000256" key="1">
    <source>
        <dbReference type="SAM" id="SignalP"/>
    </source>
</evidence>
<gene>
    <name evidence="3" type="ORF">KQI75_07265</name>
</gene>
<evidence type="ECO:0000313" key="4">
    <source>
        <dbReference type="Proteomes" id="UP000783588"/>
    </source>
</evidence>
<proteinExistence type="predicted"/>
<comment type="caution">
    <text evidence="3">The sequence shown here is derived from an EMBL/GenBank/DDBJ whole genome shotgun (WGS) entry which is preliminary data.</text>
</comment>
<keyword evidence="1" id="KW-0732">Signal</keyword>
<name>A0ABS6ET84_9FIRM</name>
<dbReference type="PANTHER" id="PTHR34216:SF3">
    <property type="entry name" value="POLY-BETA-1,6-N-ACETYL-D-GLUCOSAMINE N-DEACETYLASE"/>
    <property type="match status" value="1"/>
</dbReference>
<dbReference type="Pfam" id="PF01522">
    <property type="entry name" value="Polysacc_deac_1"/>
    <property type="match status" value="1"/>
</dbReference>
<organism evidence="3 4">
    <name type="scientific">Butyricicoccus intestinisimiae</name>
    <dbReference type="NCBI Taxonomy" id="2841509"/>
    <lineage>
        <taxon>Bacteria</taxon>
        <taxon>Bacillati</taxon>
        <taxon>Bacillota</taxon>
        <taxon>Clostridia</taxon>
        <taxon>Eubacteriales</taxon>
        <taxon>Butyricicoccaceae</taxon>
        <taxon>Butyricicoccus</taxon>
    </lineage>
</organism>
<accession>A0ABS6ET84</accession>
<dbReference type="EMBL" id="JAHLQI010000003">
    <property type="protein sequence ID" value="MBU5490417.1"/>
    <property type="molecule type" value="Genomic_DNA"/>
</dbReference>
<dbReference type="RefSeq" id="WP_216470075.1">
    <property type="nucleotide sequence ID" value="NZ_JAHLQI010000003.1"/>
</dbReference>
<reference evidence="3 4" key="1">
    <citation type="submission" date="2021-06" db="EMBL/GenBank/DDBJ databases">
        <authorList>
            <person name="Sun Q."/>
            <person name="Li D."/>
        </authorList>
    </citation>
    <scope>NUCLEOTIDE SEQUENCE [LARGE SCALE GENOMIC DNA]</scope>
    <source>
        <strain evidence="3 4">MSJd-7</strain>
    </source>
</reference>
<evidence type="ECO:0000259" key="2">
    <source>
        <dbReference type="PROSITE" id="PS51677"/>
    </source>
</evidence>
<keyword evidence="4" id="KW-1185">Reference proteome</keyword>
<dbReference type="PANTHER" id="PTHR34216">
    <property type="match status" value="1"/>
</dbReference>
<dbReference type="InterPro" id="IPR051398">
    <property type="entry name" value="Polysacch_Deacetylase"/>
</dbReference>
<dbReference type="InterPro" id="IPR002509">
    <property type="entry name" value="NODB_dom"/>
</dbReference>
<sequence length="374" mass="41544">MNKQWLCGVAILGLFCLSGCSGAPSESAQTAQAQKQVQSISLRDSEHTDIPVHTDGVQLSALQIDDVTLLSCADVQKAFSWLKWSADSENVTLTDESGQTHVLSANDDSVRVIKNSDDSVSECWIDIQVLSDALSLRYLSDTENQTMYLSPKIDTAAIPSGRQVPVLMYHAVSDQTWGLEGLFLSPPDMEAQLKYLTENGYDPIFFSDLPHLDQYRKPVILTFDDGYNNNYTDLYPLLQKYNVKATIFVIPSSVGGQYSMTAAQIKEMADSGLVSIQSHTQDHKELASLSADQQKQQFAQSQLAIARMTGRIPSVLSYPSGSYDSNTLSLAPEYFDMAVKSRGGLWTVQNNFFEIDRYPVYRDTGIHSFQTFIH</sequence>
<feature type="signal peptide" evidence="1">
    <location>
        <begin position="1"/>
        <end position="23"/>
    </location>
</feature>
<feature type="domain" description="NodB homology" evidence="2">
    <location>
        <begin position="217"/>
        <end position="374"/>
    </location>
</feature>
<protein>
    <submittedName>
        <fullName evidence="3">Polysaccharide deacetylase family protein</fullName>
    </submittedName>
</protein>
<dbReference type="Proteomes" id="UP000783588">
    <property type="component" value="Unassembled WGS sequence"/>
</dbReference>